<comment type="caution">
    <text evidence="2">The sequence shown here is derived from an EMBL/GenBank/DDBJ whole genome shotgun (WGS) entry which is preliminary data.</text>
</comment>
<dbReference type="VEuPathDB" id="FungiDB:P170DRAFT_510636"/>
<dbReference type="EMBL" id="MSFO01000005">
    <property type="protein sequence ID" value="PLB47934.1"/>
    <property type="molecule type" value="Genomic_DNA"/>
</dbReference>
<organism evidence="2 3">
    <name type="scientific">Aspergillus steynii IBT 23096</name>
    <dbReference type="NCBI Taxonomy" id="1392250"/>
    <lineage>
        <taxon>Eukaryota</taxon>
        <taxon>Fungi</taxon>
        <taxon>Dikarya</taxon>
        <taxon>Ascomycota</taxon>
        <taxon>Pezizomycotina</taxon>
        <taxon>Eurotiomycetes</taxon>
        <taxon>Eurotiomycetidae</taxon>
        <taxon>Eurotiales</taxon>
        <taxon>Aspergillaceae</taxon>
        <taxon>Aspergillus</taxon>
        <taxon>Aspergillus subgen. Circumdati</taxon>
    </lineage>
</organism>
<feature type="compositionally biased region" description="Basic and acidic residues" evidence="1">
    <location>
        <begin position="1"/>
        <end position="19"/>
    </location>
</feature>
<accession>A0A2I2G4Y4</accession>
<sequence>MTSSKRSKDSDSSDTEPKSPSKKSCARTEGPESIKDALEAVRYREPIQRGEIGEQQYLKERIEEARKNLELLSDLQDMLLLQEPAAEILETMQGSTGENDRNGHGLKTVAGNAFEKFRET</sequence>
<protein>
    <submittedName>
        <fullName evidence="2">Uncharacterized protein</fullName>
    </submittedName>
</protein>
<dbReference type="Proteomes" id="UP000234275">
    <property type="component" value="Unassembled WGS sequence"/>
</dbReference>
<feature type="region of interest" description="Disordered" evidence="1">
    <location>
        <begin position="94"/>
        <end position="120"/>
    </location>
</feature>
<name>A0A2I2G4Y4_9EURO</name>
<gene>
    <name evidence="2" type="ORF">P170DRAFT_510636</name>
</gene>
<dbReference type="GeneID" id="36562503"/>
<proteinExistence type="predicted"/>
<keyword evidence="3" id="KW-1185">Reference proteome</keyword>
<dbReference type="RefSeq" id="XP_024703236.1">
    <property type="nucleotide sequence ID" value="XM_024854797.1"/>
</dbReference>
<evidence type="ECO:0000313" key="2">
    <source>
        <dbReference type="EMBL" id="PLB47934.1"/>
    </source>
</evidence>
<evidence type="ECO:0000256" key="1">
    <source>
        <dbReference type="SAM" id="MobiDB-lite"/>
    </source>
</evidence>
<evidence type="ECO:0000313" key="3">
    <source>
        <dbReference type="Proteomes" id="UP000234275"/>
    </source>
</evidence>
<feature type="region of interest" description="Disordered" evidence="1">
    <location>
        <begin position="1"/>
        <end position="34"/>
    </location>
</feature>
<reference evidence="2 3" key="1">
    <citation type="submission" date="2016-12" db="EMBL/GenBank/DDBJ databases">
        <title>The genomes of Aspergillus section Nigri reveals drivers in fungal speciation.</title>
        <authorList>
            <consortium name="DOE Joint Genome Institute"/>
            <person name="Vesth T.C."/>
            <person name="Nybo J."/>
            <person name="Theobald S."/>
            <person name="Brandl J."/>
            <person name="Frisvad J.C."/>
            <person name="Nielsen K.F."/>
            <person name="Lyhne E.K."/>
            <person name="Kogle M.E."/>
            <person name="Kuo A."/>
            <person name="Riley R."/>
            <person name="Clum A."/>
            <person name="Nolan M."/>
            <person name="Lipzen A."/>
            <person name="Salamov A."/>
            <person name="Henrissat B."/>
            <person name="Wiebenga A."/>
            <person name="De Vries R.P."/>
            <person name="Grigoriev I.V."/>
            <person name="Mortensen U.H."/>
            <person name="Andersen M.R."/>
            <person name="Baker S.E."/>
        </authorList>
    </citation>
    <scope>NUCLEOTIDE SEQUENCE [LARGE SCALE GENOMIC DNA]</scope>
    <source>
        <strain evidence="2 3">IBT 23096</strain>
    </source>
</reference>
<dbReference type="AlphaFoldDB" id="A0A2I2G4Y4"/>